<evidence type="ECO:0000256" key="11">
    <source>
        <dbReference type="ARBA" id="ARBA00029936"/>
    </source>
</evidence>
<dbReference type="Proteomes" id="UP000214365">
    <property type="component" value="Unassembled WGS sequence"/>
</dbReference>
<dbReference type="HAMAP" id="MF_02004">
    <property type="entry name" value="Val_tRNA_synth_type1"/>
    <property type="match status" value="1"/>
</dbReference>
<feature type="region of interest" description="Disordered" evidence="16">
    <location>
        <begin position="1"/>
        <end position="46"/>
    </location>
</feature>
<dbReference type="GO" id="GO:0006438">
    <property type="term" value="P:valyl-tRNA aminoacylation"/>
    <property type="evidence" value="ECO:0007669"/>
    <property type="project" value="EnsemblFungi"/>
</dbReference>
<dbReference type="FunFam" id="3.90.740.10:FF:000005">
    <property type="entry name" value="Valine--tRNA ligase, mitochondrial"/>
    <property type="match status" value="1"/>
</dbReference>
<comment type="catalytic activity">
    <reaction evidence="13">
        <text>tRNA(Val) + L-valine + ATP = L-valyl-tRNA(Val) + AMP + diphosphate</text>
        <dbReference type="Rhea" id="RHEA:10704"/>
        <dbReference type="Rhea" id="RHEA-COMP:9672"/>
        <dbReference type="Rhea" id="RHEA-COMP:9708"/>
        <dbReference type="ChEBI" id="CHEBI:30616"/>
        <dbReference type="ChEBI" id="CHEBI:33019"/>
        <dbReference type="ChEBI" id="CHEBI:57762"/>
        <dbReference type="ChEBI" id="CHEBI:78442"/>
        <dbReference type="ChEBI" id="CHEBI:78537"/>
        <dbReference type="ChEBI" id="CHEBI:456215"/>
        <dbReference type="EC" id="6.1.1.9"/>
    </reaction>
</comment>
<dbReference type="InterPro" id="IPR009008">
    <property type="entry name" value="Val/Leu/Ile-tRNA-synth_edit"/>
</dbReference>
<comment type="caution">
    <text evidence="19">The sequence shown here is derived from an EMBL/GenBank/DDBJ whole genome shotgun (WGS) entry which is preliminary data.</text>
</comment>
<evidence type="ECO:0000256" key="6">
    <source>
        <dbReference type="ARBA" id="ARBA00022598"/>
    </source>
</evidence>
<dbReference type="InterPro" id="IPR013155">
    <property type="entry name" value="M/V/L/I-tRNA-synth_anticd-bd"/>
</dbReference>
<dbReference type="SUPFAM" id="SSF50677">
    <property type="entry name" value="ValRS/IleRS/LeuRS editing domain"/>
    <property type="match status" value="1"/>
</dbReference>
<dbReference type="Gene3D" id="3.90.740.10">
    <property type="entry name" value="Valyl/Leucyl/Isoleucyl-tRNA synthetase, editing domain"/>
    <property type="match status" value="1"/>
</dbReference>
<dbReference type="GO" id="GO:0005739">
    <property type="term" value="C:mitochondrion"/>
    <property type="evidence" value="ECO:0007669"/>
    <property type="project" value="UniProtKB-SubCell"/>
</dbReference>
<dbReference type="GO" id="GO:0004832">
    <property type="term" value="F:valine-tRNA ligase activity"/>
    <property type="evidence" value="ECO:0007669"/>
    <property type="project" value="UniProtKB-EC"/>
</dbReference>
<dbReference type="NCBIfam" id="TIGR00422">
    <property type="entry name" value="valS"/>
    <property type="match status" value="1"/>
</dbReference>
<evidence type="ECO:0000256" key="1">
    <source>
        <dbReference type="ARBA" id="ARBA00004173"/>
    </source>
</evidence>
<dbReference type="FunFam" id="3.40.50.620:FF:000078">
    <property type="entry name" value="Valine--tRNA ligase, mitochondrial"/>
    <property type="match status" value="1"/>
</dbReference>
<evidence type="ECO:0000256" key="16">
    <source>
        <dbReference type="SAM" id="MobiDB-lite"/>
    </source>
</evidence>
<dbReference type="Pfam" id="PF00133">
    <property type="entry name" value="tRNA-synt_1"/>
    <property type="match status" value="1"/>
</dbReference>
<keyword evidence="5" id="KW-0963">Cytoplasm</keyword>
<feature type="compositionally biased region" description="Basic and acidic residues" evidence="16">
    <location>
        <begin position="172"/>
        <end position="181"/>
    </location>
</feature>
<evidence type="ECO:0000256" key="14">
    <source>
        <dbReference type="RuleBase" id="RU363035"/>
    </source>
</evidence>
<dbReference type="InterPro" id="IPR014729">
    <property type="entry name" value="Rossmann-like_a/b/a_fold"/>
</dbReference>
<feature type="compositionally biased region" description="Basic and acidic residues" evidence="16">
    <location>
        <begin position="137"/>
        <end position="161"/>
    </location>
</feature>
<feature type="domain" description="Methionyl/Valyl/Leucyl/Isoleucyl-tRNA synthetase anticodon-binding" evidence="18">
    <location>
        <begin position="864"/>
        <end position="1013"/>
    </location>
</feature>
<evidence type="ECO:0000256" key="12">
    <source>
        <dbReference type="ARBA" id="ARBA00040837"/>
    </source>
</evidence>
<dbReference type="PRINTS" id="PR00986">
    <property type="entry name" value="TRNASYNTHVAL"/>
</dbReference>
<dbReference type="EC" id="6.1.1.9" evidence="4"/>
<protein>
    <recommendedName>
        <fullName evidence="12">Valine--tRNA ligase, mitochondrial</fullName>
        <ecNumber evidence="4">6.1.1.9</ecNumber>
    </recommendedName>
    <alternativeName>
        <fullName evidence="11">Valyl-tRNA synthetase</fullName>
    </alternativeName>
</protein>
<dbReference type="Pfam" id="PF08264">
    <property type="entry name" value="Anticodon_1"/>
    <property type="match status" value="1"/>
</dbReference>
<feature type="coiled-coil region" evidence="15">
    <location>
        <begin position="1072"/>
        <end position="1147"/>
    </location>
</feature>
<evidence type="ECO:0000256" key="2">
    <source>
        <dbReference type="ARBA" id="ARBA00004496"/>
    </source>
</evidence>
<comment type="subcellular location">
    <subcellularLocation>
        <location evidence="2">Cytoplasm</location>
    </subcellularLocation>
    <subcellularLocation>
        <location evidence="1">Mitochondrion</location>
    </subcellularLocation>
</comment>
<dbReference type="PANTHER" id="PTHR11946">
    <property type="entry name" value="VALYL-TRNA SYNTHETASES"/>
    <property type="match status" value="1"/>
</dbReference>
<accession>A0A225AQN1</accession>
<dbReference type="PROSITE" id="PS00178">
    <property type="entry name" value="AA_TRNA_LIGASE_I"/>
    <property type="match status" value="1"/>
</dbReference>
<dbReference type="FunFam" id="3.40.50.620:FF:000020">
    <property type="entry name" value="Valine--tRNA ligase, mitochondrial"/>
    <property type="match status" value="1"/>
</dbReference>
<dbReference type="InterPro" id="IPR001412">
    <property type="entry name" value="aa-tRNA-synth_I_CS"/>
</dbReference>
<organism evidence="19 20">
    <name type="scientific">Talaromyces atroroseus</name>
    <dbReference type="NCBI Taxonomy" id="1441469"/>
    <lineage>
        <taxon>Eukaryota</taxon>
        <taxon>Fungi</taxon>
        <taxon>Dikarya</taxon>
        <taxon>Ascomycota</taxon>
        <taxon>Pezizomycotina</taxon>
        <taxon>Eurotiomycetes</taxon>
        <taxon>Eurotiomycetidae</taxon>
        <taxon>Eurotiales</taxon>
        <taxon>Trichocomaceae</taxon>
        <taxon>Talaromyces</taxon>
        <taxon>Talaromyces sect. Trachyspermi</taxon>
    </lineage>
</organism>
<feature type="region of interest" description="Disordered" evidence="16">
    <location>
        <begin position="83"/>
        <end position="181"/>
    </location>
</feature>
<dbReference type="CDD" id="cd00817">
    <property type="entry name" value="ValRS_core"/>
    <property type="match status" value="1"/>
</dbReference>
<dbReference type="EMBL" id="LFMY01000013">
    <property type="protein sequence ID" value="OKL56735.1"/>
    <property type="molecule type" value="Genomic_DNA"/>
</dbReference>
<evidence type="ECO:0000256" key="13">
    <source>
        <dbReference type="ARBA" id="ARBA00047552"/>
    </source>
</evidence>
<dbReference type="InterPro" id="IPR009080">
    <property type="entry name" value="tRNAsynth_Ia_anticodon-bd"/>
</dbReference>
<comment type="similarity">
    <text evidence="3 14">Belongs to the class-I aminoacyl-tRNA synthetase family.</text>
</comment>
<feature type="domain" description="Aminoacyl-tRNA synthetase class Ia" evidence="17">
    <location>
        <begin position="196"/>
        <end position="819"/>
    </location>
</feature>
<name>A0A225AQN1_TALAT</name>
<feature type="compositionally biased region" description="Low complexity" evidence="16">
    <location>
        <begin position="162"/>
        <end position="171"/>
    </location>
</feature>
<evidence type="ECO:0000256" key="9">
    <source>
        <dbReference type="ARBA" id="ARBA00022917"/>
    </source>
</evidence>
<evidence type="ECO:0000259" key="17">
    <source>
        <dbReference type="Pfam" id="PF00133"/>
    </source>
</evidence>
<dbReference type="GO" id="GO:0005829">
    <property type="term" value="C:cytosol"/>
    <property type="evidence" value="ECO:0007669"/>
    <property type="project" value="TreeGrafter"/>
</dbReference>
<keyword evidence="15" id="KW-0175">Coiled coil</keyword>
<evidence type="ECO:0000256" key="8">
    <source>
        <dbReference type="ARBA" id="ARBA00022840"/>
    </source>
</evidence>
<dbReference type="GO" id="GO:1990825">
    <property type="term" value="F:sequence-specific mRNA binding"/>
    <property type="evidence" value="ECO:0007669"/>
    <property type="project" value="EnsemblFungi"/>
</dbReference>
<evidence type="ECO:0000256" key="10">
    <source>
        <dbReference type="ARBA" id="ARBA00023146"/>
    </source>
</evidence>
<dbReference type="SUPFAM" id="SSF47323">
    <property type="entry name" value="Anticodon-binding domain of a subclass of class I aminoacyl-tRNA synthetases"/>
    <property type="match status" value="1"/>
</dbReference>
<dbReference type="RefSeq" id="XP_020116856.1">
    <property type="nucleotide sequence ID" value="XM_020262920.1"/>
</dbReference>
<dbReference type="GO" id="GO:0005524">
    <property type="term" value="F:ATP binding"/>
    <property type="evidence" value="ECO:0007669"/>
    <property type="project" value="UniProtKB-KW"/>
</dbReference>
<dbReference type="Gene3D" id="3.40.50.620">
    <property type="entry name" value="HUPs"/>
    <property type="match status" value="2"/>
</dbReference>
<keyword evidence="8 14" id="KW-0067">ATP-binding</keyword>
<dbReference type="InterPro" id="IPR033705">
    <property type="entry name" value="Anticodon_Ia_Val"/>
</dbReference>
<feature type="compositionally biased region" description="Polar residues" evidence="16">
    <location>
        <begin position="109"/>
        <end position="130"/>
    </location>
</feature>
<keyword evidence="6 14" id="KW-0436">Ligase</keyword>
<keyword evidence="7 14" id="KW-0547">Nucleotide-binding</keyword>
<dbReference type="CDD" id="cd07962">
    <property type="entry name" value="Anticodon_Ia_Val"/>
    <property type="match status" value="1"/>
</dbReference>
<keyword evidence="9 14" id="KW-0648">Protein biosynthesis</keyword>
<keyword evidence="20" id="KW-1185">Reference proteome</keyword>
<dbReference type="NCBIfam" id="NF004349">
    <property type="entry name" value="PRK05729.1"/>
    <property type="match status" value="1"/>
</dbReference>
<evidence type="ECO:0000256" key="4">
    <source>
        <dbReference type="ARBA" id="ARBA00013169"/>
    </source>
</evidence>
<gene>
    <name evidence="19" type="ORF">UA08_07737</name>
</gene>
<evidence type="ECO:0000313" key="20">
    <source>
        <dbReference type="Proteomes" id="UP000214365"/>
    </source>
</evidence>
<evidence type="ECO:0000313" key="19">
    <source>
        <dbReference type="EMBL" id="OKL56735.1"/>
    </source>
</evidence>
<proteinExistence type="inferred from homology"/>
<keyword evidence="10 14" id="KW-0030">Aminoacyl-tRNA synthetase</keyword>
<dbReference type="FunFam" id="1.10.730.10:FF:000009">
    <property type="entry name" value="Valine--tRNA ligase, mitochondrial"/>
    <property type="match status" value="1"/>
</dbReference>
<dbReference type="GeneID" id="31007493"/>
<dbReference type="PANTHER" id="PTHR11946:SF109">
    <property type="entry name" value="VALINE--TRNA LIGASE"/>
    <property type="match status" value="1"/>
</dbReference>
<dbReference type="GO" id="GO:0002161">
    <property type="term" value="F:aminoacyl-tRNA deacylase activity"/>
    <property type="evidence" value="ECO:0007669"/>
    <property type="project" value="InterPro"/>
</dbReference>
<evidence type="ECO:0000256" key="3">
    <source>
        <dbReference type="ARBA" id="ARBA00005594"/>
    </source>
</evidence>
<dbReference type="Gene3D" id="1.10.730.10">
    <property type="entry name" value="Isoleucyl-tRNA Synthetase, Domain 1"/>
    <property type="match status" value="1"/>
</dbReference>
<sequence>MAPDVHPSPERLTSTGRTTNYPKPSLQSLSQKKGLPLRPKAPPRSSVVLVAYPTATSKILIRSLVARRAPWRVVSPRLRSFMATTSGSANPLGEQTAPVTGAPPAVPENVQSEIQQAAKNGQSEPGQDTSAAPAGKVKTEKELERERRKAEKAKKFAEKQAKAAAAKPAQPKAEKKEKVVDKTTDAYDPKVIENGRYEWWQEKGLFKPQFDANGNVKPEGVFSMACPPPNVTGSLHMGHALMVALQDTMTRYYRMKGKTTIWVPGTDHAGISTQSVVEKMLWKEKKQTRHDLGRPAFTNLTMEWKDKYQGSILTSLKAMAASLDWSREAYTMNPNFSEAVAETFCRLHEEGTIYRANRLVNWCCALNTSLSNLEVNNQEIQGRTLLDVPGYDKKVEFGVITHFCYEVEGSGERIEIATTRPETMLGDTGIAVHPDDKRYQHLIGKKAKHPFVERLLPIVADSSVSMEFGTGAVKLTPAHDFNDYARGKQHGLEFVSILNDNGTLKDNCGPFSGMKRFDVRYAVIDKLKEAGLYVKWEHNPMVIPRCEKSKDIIEPVLKPQWWMKMDEMAQAAIDAVERKEITISPASAEKNFFHWMRNIQDWCISRQLWWGHQAPVYLIQVEGQAEADDSDSNLWVSGRTEEEAHAKAAAKFPGQKFTLKRDEDVLDTWFSSGLWPFATLGWPNTESHDFKKLFPTNILETGWDILFFWVARMIMLSLKLTGKIPFKEVYCHSLIRDSEGRKMSKSLGNVIDPLDVQKGITLDALHDKLKQGNLAEKEIGVATKYQKKAFPKGIPECGADALRMALVSYTTGGGDIAFDVNVIFGYRRFCNKIYQATKFVLGKLGSDFKPAAKPTKTGRESLSERWILQKFNKATKEINNAIETREFSTSALTAYQYIYSQLCDVFIENSKSLLQEDTPAEVQESAKQTLYTALEGALLLIHPIMPYLTEDLWQRLPRREGDKTESIMIARFPEYNASFDDEAAEKAYELVLDTSKAIRSILAQYDVKEKSDLILATYNETSYKTISDEVVAIKSLGGKYAGELSVQGPDNETRPAGCVVGPVGADAAVYLKVSKQTALEQEEKAKANLQRTLDFVSRTQKTISATGWREKVKPEIQEQEEKKLRDAENEAALIEQQIRDLEKLRLEA</sequence>
<dbReference type="InterPro" id="IPR002303">
    <property type="entry name" value="Valyl-tRNA_ligase"/>
</dbReference>
<evidence type="ECO:0000256" key="15">
    <source>
        <dbReference type="SAM" id="Coils"/>
    </source>
</evidence>
<feature type="compositionally biased region" description="Polar residues" evidence="16">
    <location>
        <begin position="11"/>
        <end position="31"/>
    </location>
</feature>
<dbReference type="AlphaFoldDB" id="A0A225AQN1"/>
<dbReference type="InterPro" id="IPR002300">
    <property type="entry name" value="aa-tRNA-synth_Ia"/>
</dbReference>
<dbReference type="OrthoDB" id="629407at2759"/>
<evidence type="ECO:0000256" key="7">
    <source>
        <dbReference type="ARBA" id="ARBA00022741"/>
    </source>
</evidence>
<dbReference type="SUPFAM" id="SSF52374">
    <property type="entry name" value="Nucleotidylyl transferase"/>
    <property type="match status" value="1"/>
</dbReference>
<dbReference type="STRING" id="1441469.A0A225AQN1"/>
<evidence type="ECO:0000259" key="18">
    <source>
        <dbReference type="Pfam" id="PF08264"/>
    </source>
</evidence>
<reference evidence="19 20" key="1">
    <citation type="submission" date="2015-06" db="EMBL/GenBank/DDBJ databases">
        <title>Talaromyces atroroseus IBT 11181 draft genome.</title>
        <authorList>
            <person name="Rasmussen K.B."/>
            <person name="Rasmussen S."/>
            <person name="Petersen B."/>
            <person name="Sicheritz-Ponten T."/>
            <person name="Mortensen U.H."/>
            <person name="Thrane U."/>
        </authorList>
    </citation>
    <scope>NUCLEOTIDE SEQUENCE [LARGE SCALE GENOMIC DNA]</scope>
    <source>
        <strain evidence="19 20">IBT 11181</strain>
    </source>
</reference>
<evidence type="ECO:0000256" key="5">
    <source>
        <dbReference type="ARBA" id="ARBA00022490"/>
    </source>
</evidence>